<comment type="caution">
    <text evidence="11">The sequence shown here is derived from an EMBL/GenBank/DDBJ whole genome shotgun (WGS) entry which is preliminary data.</text>
</comment>
<dbReference type="InterPro" id="IPR011014">
    <property type="entry name" value="MscS_channel_TM-2"/>
</dbReference>
<reference evidence="11 12" key="1">
    <citation type="submission" date="2019-10" db="EMBL/GenBank/DDBJ databases">
        <title>Glaciimonas soli sp. nov., a psychrophilic bacterium isolated from the forest soil of a high elevation mountain in Taiwan.</title>
        <authorList>
            <person name="Wang L.-T."/>
            <person name="Shieh W.Y."/>
        </authorList>
    </citation>
    <scope>NUCLEOTIDE SEQUENCE [LARGE SCALE GENOMIC DNA]</scope>
    <source>
        <strain evidence="11 12">GS1</strain>
    </source>
</reference>
<gene>
    <name evidence="11" type="ORF">GEV47_09045</name>
</gene>
<dbReference type="EMBL" id="WINI01000004">
    <property type="protein sequence ID" value="MQR00828.1"/>
    <property type="molecule type" value="Genomic_DNA"/>
</dbReference>
<evidence type="ECO:0000256" key="5">
    <source>
        <dbReference type="ARBA" id="ARBA00022989"/>
    </source>
</evidence>
<dbReference type="SUPFAM" id="SSF82689">
    <property type="entry name" value="Mechanosensitive channel protein MscS (YggB), C-terminal domain"/>
    <property type="match status" value="1"/>
</dbReference>
<keyword evidence="3" id="KW-1003">Cell membrane</keyword>
<keyword evidence="4 7" id="KW-0812">Transmembrane</keyword>
<feature type="transmembrane region" description="Helical" evidence="7">
    <location>
        <begin position="143"/>
        <end position="161"/>
    </location>
</feature>
<protein>
    <recommendedName>
        <fullName evidence="7">Small-conductance mechanosensitive channel</fullName>
    </recommendedName>
</protein>
<dbReference type="InterPro" id="IPR011066">
    <property type="entry name" value="MscS_channel_C_sf"/>
</dbReference>
<dbReference type="InterPro" id="IPR049278">
    <property type="entry name" value="MS_channel_C"/>
</dbReference>
<dbReference type="Gene3D" id="3.30.70.100">
    <property type="match status" value="1"/>
</dbReference>
<dbReference type="Gene3D" id="1.10.287.1260">
    <property type="match status" value="1"/>
</dbReference>
<evidence type="ECO:0000256" key="7">
    <source>
        <dbReference type="RuleBase" id="RU369025"/>
    </source>
</evidence>
<evidence type="ECO:0000259" key="9">
    <source>
        <dbReference type="Pfam" id="PF21082"/>
    </source>
</evidence>
<dbReference type="OrthoDB" id="9793781at2"/>
<evidence type="ECO:0000256" key="1">
    <source>
        <dbReference type="ARBA" id="ARBA00004651"/>
    </source>
</evidence>
<comment type="subunit">
    <text evidence="7">Homoheptamer.</text>
</comment>
<dbReference type="GO" id="GO:0005886">
    <property type="term" value="C:plasma membrane"/>
    <property type="evidence" value="ECO:0007669"/>
    <property type="project" value="UniProtKB-SubCell"/>
</dbReference>
<feature type="domain" description="Mechanosensitive ion channel transmembrane helices 2/3" evidence="10">
    <location>
        <begin position="147"/>
        <end position="183"/>
    </location>
</feature>
<evidence type="ECO:0000256" key="3">
    <source>
        <dbReference type="ARBA" id="ARBA00022475"/>
    </source>
</evidence>
<dbReference type="InterPro" id="IPR023408">
    <property type="entry name" value="MscS_beta-dom_sf"/>
</dbReference>
<dbReference type="InterPro" id="IPR010920">
    <property type="entry name" value="LSM_dom_sf"/>
</dbReference>
<dbReference type="PANTHER" id="PTHR30221">
    <property type="entry name" value="SMALL-CONDUCTANCE MECHANOSENSITIVE CHANNEL"/>
    <property type="match status" value="1"/>
</dbReference>
<feature type="domain" description="Mechanosensitive ion channel MscS C-terminal" evidence="9">
    <location>
        <begin position="261"/>
        <end position="339"/>
    </location>
</feature>
<evidence type="ECO:0000256" key="4">
    <source>
        <dbReference type="ARBA" id="ARBA00022692"/>
    </source>
</evidence>
<feature type="transmembrane region" description="Helical" evidence="7">
    <location>
        <begin position="101"/>
        <end position="123"/>
    </location>
</feature>
<dbReference type="SUPFAM" id="SSF82861">
    <property type="entry name" value="Mechanosensitive channel protein MscS (YggB), transmembrane region"/>
    <property type="match status" value="1"/>
</dbReference>
<dbReference type="InterPro" id="IPR049142">
    <property type="entry name" value="MS_channel_1st"/>
</dbReference>
<comment type="caution">
    <text evidence="7">Lacks conserved residue(s) required for the propagation of feature annotation.</text>
</comment>
<dbReference type="InterPro" id="IPR006685">
    <property type="entry name" value="MscS_channel_2nd"/>
</dbReference>
<feature type="domain" description="Mechanosensitive ion channel MscS" evidence="8">
    <location>
        <begin position="184"/>
        <end position="249"/>
    </location>
</feature>
<accession>A0A843YTK3</accession>
<keyword evidence="7" id="KW-0813">Transport</keyword>
<keyword evidence="6 7" id="KW-0472">Membrane</keyword>
<dbReference type="Pfam" id="PF00924">
    <property type="entry name" value="MS_channel_2nd"/>
    <property type="match status" value="1"/>
</dbReference>
<keyword evidence="12" id="KW-1185">Reference proteome</keyword>
<dbReference type="PANTHER" id="PTHR30221:SF1">
    <property type="entry name" value="SMALL-CONDUCTANCE MECHANOSENSITIVE CHANNEL"/>
    <property type="match status" value="1"/>
</dbReference>
<comment type="subcellular location">
    <subcellularLocation>
        <location evidence="7">Cell inner membrane</location>
        <topology evidence="7">Multi-pass membrane protein</topology>
    </subcellularLocation>
    <subcellularLocation>
        <location evidence="1">Cell membrane</location>
        <topology evidence="1">Multi-pass membrane protein</topology>
    </subcellularLocation>
</comment>
<organism evidence="11 12">
    <name type="scientific">Glaciimonas soli</name>
    <dbReference type="NCBI Taxonomy" id="2590999"/>
    <lineage>
        <taxon>Bacteria</taxon>
        <taxon>Pseudomonadati</taxon>
        <taxon>Pseudomonadota</taxon>
        <taxon>Betaproteobacteria</taxon>
        <taxon>Burkholderiales</taxon>
        <taxon>Oxalobacteraceae</taxon>
        <taxon>Glaciimonas</taxon>
    </lineage>
</organism>
<keyword evidence="7" id="KW-0406">Ion transport</keyword>
<evidence type="ECO:0000259" key="10">
    <source>
        <dbReference type="Pfam" id="PF21088"/>
    </source>
</evidence>
<evidence type="ECO:0000256" key="6">
    <source>
        <dbReference type="ARBA" id="ARBA00023136"/>
    </source>
</evidence>
<dbReference type="Proteomes" id="UP000451565">
    <property type="component" value="Unassembled WGS sequence"/>
</dbReference>
<name>A0A843YTK3_9BURK</name>
<proteinExistence type="inferred from homology"/>
<dbReference type="AlphaFoldDB" id="A0A843YTK3"/>
<comment type="similarity">
    <text evidence="2 7">Belongs to the MscS (TC 1.A.23) family.</text>
</comment>
<dbReference type="Pfam" id="PF21088">
    <property type="entry name" value="MS_channel_1st"/>
    <property type="match status" value="1"/>
</dbReference>
<sequence>MKEYDSADFLSSRMVLRTVRKLLSATVAHPNPVCLSISATQFAVANKDIKISPNLILTNSNSYFIHLAGAYMDYIFNGQVLNSLHAANQHMEERIIGMLPLLIAVILSLIFFWFLATAVRIVLRFICKRFVKNPAKSHLIQTASYSVVWVIGGCVALNILGADVKSLITGLGLGGVALGFALKDLLSNFVSGISILLLQTFKIGDQIVVGETEGTVEQINVRDTHIRTYDGRLVLVPNGQVFMSRVTNNTASELRRASVFVYLEYGEDVNRAMSIILNTINNVPGVATDPAPSIRLRDLTTEHLYIEARLWADSHRKNLWATASLARIAIVDALTKEGMALPNPRKRQVTLENNSGQLVDQP</sequence>
<dbReference type="GO" id="GO:0008381">
    <property type="term" value="F:mechanosensitive monoatomic ion channel activity"/>
    <property type="evidence" value="ECO:0007669"/>
    <property type="project" value="InterPro"/>
</dbReference>
<dbReference type="InterPro" id="IPR006686">
    <property type="entry name" value="MscS_channel_CS"/>
</dbReference>
<evidence type="ECO:0000313" key="12">
    <source>
        <dbReference type="Proteomes" id="UP000451565"/>
    </source>
</evidence>
<keyword evidence="7" id="KW-0997">Cell inner membrane</keyword>
<dbReference type="Pfam" id="PF21082">
    <property type="entry name" value="MS_channel_3rd"/>
    <property type="match status" value="1"/>
</dbReference>
<evidence type="ECO:0000256" key="2">
    <source>
        <dbReference type="ARBA" id="ARBA00008017"/>
    </source>
</evidence>
<comment type="function">
    <text evidence="7">Mechanosensitive channel that participates in the regulation of osmotic pressure changes within the cell, opening in response to stretch forces in the membrane lipid bilayer, without the need for other proteins. Contributes to normal resistance to hypoosmotic shock. Forms an ion channel of 1.0 nanosiemens conductance with a slight preference for anions.</text>
</comment>
<dbReference type="SUPFAM" id="SSF50182">
    <property type="entry name" value="Sm-like ribonucleoproteins"/>
    <property type="match status" value="1"/>
</dbReference>
<dbReference type="Gene3D" id="2.30.30.60">
    <property type="match status" value="1"/>
</dbReference>
<evidence type="ECO:0000313" key="11">
    <source>
        <dbReference type="EMBL" id="MQR00828.1"/>
    </source>
</evidence>
<evidence type="ECO:0000259" key="8">
    <source>
        <dbReference type="Pfam" id="PF00924"/>
    </source>
</evidence>
<keyword evidence="7" id="KW-0407">Ion channel</keyword>
<keyword evidence="5 7" id="KW-1133">Transmembrane helix</keyword>
<dbReference type="InterPro" id="IPR045275">
    <property type="entry name" value="MscS_archaea/bacteria_type"/>
</dbReference>
<dbReference type="PROSITE" id="PS01246">
    <property type="entry name" value="UPF0003"/>
    <property type="match status" value="1"/>
</dbReference>